<dbReference type="InterPro" id="IPR001091">
    <property type="entry name" value="RM_Methyltransferase"/>
</dbReference>
<dbReference type="GO" id="GO:0008170">
    <property type="term" value="F:N-methyltransferase activity"/>
    <property type="evidence" value="ECO:0007669"/>
    <property type="project" value="InterPro"/>
</dbReference>
<protein>
    <submittedName>
        <fullName evidence="5">Adenine specific DNA methylase Mod</fullName>
    </submittedName>
</protein>
<organism evidence="5 6">
    <name type="scientific">Candidatus Gottesmanbacteria bacterium GW2011_GWB1_44_11c</name>
    <dbReference type="NCBI Taxonomy" id="1618447"/>
    <lineage>
        <taxon>Bacteria</taxon>
        <taxon>Candidatus Gottesmaniibacteriota</taxon>
    </lineage>
</organism>
<keyword evidence="3" id="KW-0808">Transferase</keyword>
<dbReference type="Pfam" id="PF01555">
    <property type="entry name" value="N6_N4_Mtase"/>
    <property type="match status" value="1"/>
</dbReference>
<evidence type="ECO:0000259" key="4">
    <source>
        <dbReference type="Pfam" id="PF01555"/>
    </source>
</evidence>
<dbReference type="Proteomes" id="UP000034617">
    <property type="component" value="Unassembled WGS sequence"/>
</dbReference>
<dbReference type="PRINTS" id="PR00508">
    <property type="entry name" value="S21N4MTFRASE"/>
</dbReference>
<proteinExistence type="inferred from homology"/>
<sequence>MAQINFKGKQFVQNHHLVVSYHELIPRKDKSKTDKVSLHDNLIIHGDNLLALKALLPTYAGKVKCIYIDPPYNTGNEGWIYSDNVNSPMMQEWLKANKPVDNEDLTRHDKWLCMMTPRLKLLRELLTEDGVIFISVDDNEITNLRLIMDEIFNGLNFVACVVAQLNPRGRTLDRFFAKTHEYILVYAKNVNLDSSLNLLEKVGDQLDTYNKKDENGIYRELELRNRNPVFNRENRPNLFYPFYANPTTGKVSITKDKDYFLMVLPRNSQGKDGCWTWGKEKAGANIKSLIAKEASTGKWRVFRKDYLINDNGDSATTKAKALWVEKEINNENGKEECNEIFGTCPFDFPKSHYLIKKCIALGSNKDSIILDSFAGSGTTAHAVLEQNKEDGSKRKFILVEMEDYADSITAERVRRVIKGYGDKEGLSGTFSYFDLGKPLEIESILSGHNLPSYKELARYVFYTATGEEFDESKVNEGKYFVGESKEYEVFLFYKPDLEYLKNTALTLDRARTLGKINGKRRLVFAPTKYIDQDHLDELRIDFAQLPFEIYKLAK</sequence>
<evidence type="ECO:0000313" key="6">
    <source>
        <dbReference type="Proteomes" id="UP000034617"/>
    </source>
</evidence>
<dbReference type="PROSITE" id="PS00092">
    <property type="entry name" value="N6_MTASE"/>
    <property type="match status" value="1"/>
</dbReference>
<dbReference type="PATRIC" id="fig|1618447.3.peg.137"/>
<comment type="caution">
    <text evidence="5">The sequence shown here is derived from an EMBL/GenBank/DDBJ whole genome shotgun (WGS) entry which is preliminary data.</text>
</comment>
<dbReference type="InterPro" id="IPR002941">
    <property type="entry name" value="DNA_methylase_N4/N6"/>
</dbReference>
<keyword evidence="2 5" id="KW-0489">Methyltransferase</keyword>
<dbReference type="InterPro" id="IPR002052">
    <property type="entry name" value="DNA_methylase_N6_adenine_CS"/>
</dbReference>
<evidence type="ECO:0000256" key="1">
    <source>
        <dbReference type="ARBA" id="ARBA00006594"/>
    </source>
</evidence>
<dbReference type="GO" id="GO:0003677">
    <property type="term" value="F:DNA binding"/>
    <property type="evidence" value="ECO:0007669"/>
    <property type="project" value="InterPro"/>
</dbReference>
<evidence type="ECO:0000256" key="3">
    <source>
        <dbReference type="ARBA" id="ARBA00022679"/>
    </source>
</evidence>
<comment type="similarity">
    <text evidence="1">Belongs to the N(4)/N(6)-methyltransferase family.</text>
</comment>
<dbReference type="GO" id="GO:0032259">
    <property type="term" value="P:methylation"/>
    <property type="evidence" value="ECO:0007669"/>
    <property type="project" value="UniProtKB-KW"/>
</dbReference>
<evidence type="ECO:0000256" key="2">
    <source>
        <dbReference type="ARBA" id="ARBA00022603"/>
    </source>
</evidence>
<dbReference type="InterPro" id="IPR029063">
    <property type="entry name" value="SAM-dependent_MTases_sf"/>
</dbReference>
<feature type="domain" description="DNA methylase N-4/N-6" evidence="4">
    <location>
        <begin position="63"/>
        <end position="405"/>
    </location>
</feature>
<dbReference type="Gene3D" id="3.40.50.150">
    <property type="entry name" value="Vaccinia Virus protein VP39"/>
    <property type="match status" value="1"/>
</dbReference>
<name>A0A0G1J4J3_9BACT</name>
<dbReference type="AlphaFoldDB" id="A0A0G1J4J3"/>
<dbReference type="EMBL" id="LCHM01000003">
    <property type="protein sequence ID" value="KKT38962.1"/>
    <property type="molecule type" value="Genomic_DNA"/>
</dbReference>
<evidence type="ECO:0000313" key="5">
    <source>
        <dbReference type="EMBL" id="KKT38962.1"/>
    </source>
</evidence>
<reference evidence="5 6" key="1">
    <citation type="journal article" date="2015" name="Nature">
        <title>rRNA introns, odd ribosomes, and small enigmatic genomes across a large radiation of phyla.</title>
        <authorList>
            <person name="Brown C.T."/>
            <person name="Hug L.A."/>
            <person name="Thomas B.C."/>
            <person name="Sharon I."/>
            <person name="Castelle C.J."/>
            <person name="Singh A."/>
            <person name="Wilkins M.J."/>
            <person name="Williams K.H."/>
            <person name="Banfield J.F."/>
        </authorList>
    </citation>
    <scope>NUCLEOTIDE SEQUENCE [LARGE SCALE GENOMIC DNA]</scope>
</reference>
<accession>A0A0G1J4J3</accession>
<dbReference type="SUPFAM" id="SSF53335">
    <property type="entry name" value="S-adenosyl-L-methionine-dependent methyltransferases"/>
    <property type="match status" value="1"/>
</dbReference>
<gene>
    <name evidence="5" type="ORF">UW22_C0003G0004</name>
</gene>